<evidence type="ECO:0000313" key="2">
    <source>
        <dbReference type="EMBL" id="QSX33235.1"/>
    </source>
</evidence>
<gene>
    <name evidence="2" type="ORF">JYB87_16145</name>
</gene>
<sequence>MPTQACDSVTGGRDYCAITNQTSTALSLSGSNSYRVSSGDYSITYCQDNDSITLGNSSQTQFANVSLYSRCSLSFASQHQEYRLKAVAVGGGATVTLSNGDYWIESLALNSNGHILIEGNVRLFVKDGALSSGDILFKDSNSALLVVAYNTFAMHGSSKVDGDVYTHHQLQLDDTSSISGRVTAGSLVMTGTSSINYVTRPPSLTCFNDDFTSALQSARWVVARSNGSFTPSSINGRLRLTENAGNQATSATFQRLFPTNNNLITIEFNHYAYGGNGADGIAFVLSDAAVTPQPGAFGGPLGYGFKPGIGGFAGGWLGVGIDEYGNFSNEGGSYNIGYRPQTVAIRGSGRGVSGYRYLHGACNDGQYWNSYGHCLAPKVDDNNNANFKYRMTYDSRTSGKALVQLERDSGSGYQTLIPSFDVISQSGQAPLPASFMLSLTGSTGGSNNIHELDNFKICAADSTAISSTIDHFEFEYAGSPLTCEPLAVTIKACNNPSCSELYTERVTARLSPSTAADSHWVGGSTVTFTGGVTTVSLKHTTAGIVTVGVDGSEPLTKAFSETLCKRSGAGLSHAACSISFADSGFVFDVPDKLAGKPVDVQIKAVKKDDVTQQCTTLFKSTNKDINFWSSALEDPIISNTQVMVNNAPVFRNAANPTETSLSFNASGIANMTVNFDDAGKLELLARYTGSGDEAGLVLEGRDSFVSFPVGLCVSSSESETVCPSRDATCKGYRATGDAFGLNVRAKSWQSDNDQNICDNPDTPSFAMNNISLSHRLIAPSSGALGELSVKTYNQVASLEGTSITQQAISEVGVFEIAASTNSQQLYLGSNAFNLPAYYSDAIGRIYPKQFVAESVSMAPSCGSFSYMTQPIATSLTLKALDHRGHITQNYSGAFAFGVPQLLAENGNDGVDLSSRLSSISGSWVNGQMAFSNVLFTFARDAAPNADGPYFALDVGVAVNDPDRVPMSFADMLVTAATDCAADSSCTAKRLATLDMRLGRAVLNNSYGPENQPVLMSGETEFWNGSQWQTNVADSCSVITPTMLSQTSNASLGYLFEPELSSGQTISRFGDPAAVSAGRFGLRWLSSGEYRGKVTAPVSVSPWLLWYWGFDGATEALQEPRASAYFGRYRGNDRVINRRELH</sequence>
<dbReference type="Proteomes" id="UP000662770">
    <property type="component" value="Chromosome"/>
</dbReference>
<dbReference type="Gene3D" id="2.60.120.200">
    <property type="match status" value="1"/>
</dbReference>
<feature type="domain" description="DUF6701" evidence="1">
    <location>
        <begin position="562"/>
        <end position="1139"/>
    </location>
</feature>
<organism evidence="2 3">
    <name type="scientific">Shewanella avicenniae</name>
    <dbReference type="NCBI Taxonomy" id="2814294"/>
    <lineage>
        <taxon>Bacteria</taxon>
        <taxon>Pseudomonadati</taxon>
        <taxon>Pseudomonadota</taxon>
        <taxon>Gammaproteobacteria</taxon>
        <taxon>Alteromonadales</taxon>
        <taxon>Shewanellaceae</taxon>
        <taxon>Shewanella</taxon>
    </lineage>
</organism>
<evidence type="ECO:0000313" key="3">
    <source>
        <dbReference type="Proteomes" id="UP000662770"/>
    </source>
</evidence>
<dbReference type="InterPro" id="IPR046524">
    <property type="entry name" value="DUF6701"/>
</dbReference>
<dbReference type="InterPro" id="IPR013320">
    <property type="entry name" value="ConA-like_dom_sf"/>
</dbReference>
<evidence type="ECO:0000259" key="1">
    <source>
        <dbReference type="Pfam" id="PF20419"/>
    </source>
</evidence>
<name>A0ABX7QQH6_9GAMM</name>
<reference evidence="2 3" key="1">
    <citation type="submission" date="2021-03" db="EMBL/GenBank/DDBJ databases">
        <title>Novel species identification of genus Shewanella.</title>
        <authorList>
            <person name="Liu G."/>
            <person name="Zhang Q."/>
        </authorList>
    </citation>
    <scope>NUCLEOTIDE SEQUENCE [LARGE SCALE GENOMIC DNA]</scope>
    <source>
        <strain evidence="2 3">FJAT-51800</strain>
    </source>
</reference>
<dbReference type="Pfam" id="PF20419">
    <property type="entry name" value="DUF6701"/>
    <property type="match status" value="1"/>
</dbReference>
<proteinExistence type="predicted"/>
<dbReference type="RefSeq" id="WP_207354469.1">
    <property type="nucleotide sequence ID" value="NZ_CP071503.1"/>
</dbReference>
<protein>
    <submittedName>
        <fullName evidence="2">MSHA biogenesis protein MshQ</fullName>
    </submittedName>
</protein>
<keyword evidence="3" id="KW-1185">Reference proteome</keyword>
<dbReference type="EMBL" id="CP071503">
    <property type="protein sequence ID" value="QSX33235.1"/>
    <property type="molecule type" value="Genomic_DNA"/>
</dbReference>
<dbReference type="SUPFAM" id="SSF49899">
    <property type="entry name" value="Concanavalin A-like lectins/glucanases"/>
    <property type="match status" value="1"/>
</dbReference>
<accession>A0ABX7QQH6</accession>